<dbReference type="PANTHER" id="PTHR46889:SF4">
    <property type="entry name" value="TRANSPOSASE INSO FOR INSERTION SEQUENCE ELEMENT IS911B-RELATED"/>
    <property type="match status" value="1"/>
</dbReference>
<evidence type="ECO:0000313" key="2">
    <source>
        <dbReference type="EMBL" id="MDT0321920.1"/>
    </source>
</evidence>
<organism evidence="2 3">
    <name type="scientific">Streptomyces millisiae</name>
    <dbReference type="NCBI Taxonomy" id="3075542"/>
    <lineage>
        <taxon>Bacteria</taxon>
        <taxon>Bacillati</taxon>
        <taxon>Actinomycetota</taxon>
        <taxon>Actinomycetes</taxon>
        <taxon>Kitasatosporales</taxon>
        <taxon>Streptomycetaceae</taxon>
        <taxon>Streptomyces</taxon>
    </lineage>
</organism>
<protein>
    <submittedName>
        <fullName evidence="2">Integrase core domain-containing protein</fullName>
    </submittedName>
</protein>
<keyword evidence="3" id="KW-1185">Reference proteome</keyword>
<reference evidence="3" key="1">
    <citation type="submission" date="2023-07" db="EMBL/GenBank/DDBJ databases">
        <title>30 novel species of actinomycetes from the DSMZ collection.</title>
        <authorList>
            <person name="Nouioui I."/>
        </authorList>
    </citation>
    <scope>NUCLEOTIDE SEQUENCE [LARGE SCALE GENOMIC DNA]</scope>
    <source>
        <strain evidence="3">DSM 44918</strain>
    </source>
</reference>
<dbReference type="Pfam" id="PF13683">
    <property type="entry name" value="rve_3"/>
    <property type="match status" value="1"/>
</dbReference>
<dbReference type="InterPro" id="IPR001584">
    <property type="entry name" value="Integrase_cat-core"/>
</dbReference>
<proteinExistence type="predicted"/>
<evidence type="ECO:0000313" key="3">
    <source>
        <dbReference type="Proteomes" id="UP001183420"/>
    </source>
</evidence>
<comment type="caution">
    <text evidence="2">The sequence shown here is derived from an EMBL/GenBank/DDBJ whole genome shotgun (WGS) entry which is preliminary data.</text>
</comment>
<dbReference type="SUPFAM" id="SSF53098">
    <property type="entry name" value="Ribonuclease H-like"/>
    <property type="match status" value="1"/>
</dbReference>
<evidence type="ECO:0000259" key="1">
    <source>
        <dbReference type="Pfam" id="PF13683"/>
    </source>
</evidence>
<dbReference type="PANTHER" id="PTHR46889">
    <property type="entry name" value="TRANSPOSASE INSF FOR INSERTION SEQUENCE IS3B-RELATED"/>
    <property type="match status" value="1"/>
</dbReference>
<accession>A0ABU2LWK6</accession>
<feature type="domain" description="Integrase catalytic" evidence="1">
    <location>
        <begin position="13"/>
        <end position="79"/>
    </location>
</feature>
<dbReference type="Proteomes" id="UP001183420">
    <property type="component" value="Unassembled WGS sequence"/>
</dbReference>
<dbReference type="EMBL" id="JAVREM010000050">
    <property type="protein sequence ID" value="MDT0321920.1"/>
    <property type="molecule type" value="Genomic_DNA"/>
</dbReference>
<name>A0ABU2LWK6_9ACTN</name>
<dbReference type="RefSeq" id="WP_311602276.1">
    <property type="nucleotide sequence ID" value="NZ_JAVREM010000050.1"/>
</dbReference>
<sequence>MSPEYGEVLNSLGLRRSAGRTGICCGNAMAESFFSALENERVSRATCLTCEAARRDITRYIERWHNPRRLHSAIGYSPPREVRVEFEELQLAA</sequence>
<dbReference type="InterPro" id="IPR050900">
    <property type="entry name" value="Transposase_IS3/IS150/IS904"/>
</dbReference>
<gene>
    <name evidence="2" type="ORF">RNC47_26645</name>
</gene>
<dbReference type="InterPro" id="IPR012337">
    <property type="entry name" value="RNaseH-like_sf"/>
</dbReference>